<proteinExistence type="inferred from homology"/>
<dbReference type="SMART" id="SM00530">
    <property type="entry name" value="HTH_XRE"/>
    <property type="match status" value="1"/>
</dbReference>
<sequence length="655" mass="70551">MPDAVTPLPVPRHRTLATELYTRMQAAGLDRHALARASGADAAALSRLFSGMADDLPAPDLDRMVIFFGVPPEVLLHGEEVATGANTLRTILAPATAPTTTGLALVPLAALRRSDRNPRKFFDPDALNSLADSIRAQGILQNLVVRYDPQPGQPDYVIVAGERRFRAASLLAAAGELDQNAAAIPVNILEADDARHSAIAIIENLHRRDVNPLEEAQGFADLIALDPDQWRPSIIAKEIGCSARHVQTRLALLEKLCEQAQELLRHGSLTVSQANVLATTSPQRQLEVLRHRDRYQTTQQWREAVTDGMVPATRAKFDVGTFGGTIVTLDNGTRYIPDRQEFLAWQRGAGHVMAMELAAEWSWAHFREDAYYPAADFKHEQTDDRSRGGALVLMHPVTGVITVHDGLIRKDSPASAAVTPPVPPKAPPTERRTELAAGLDRLFAAEQRAQEEAETAAFRAKLAVRVGMDSRTALAVLLTDALRHDSEPGLLNGGPGDDAGLPVSAIQGPLRVLQPFVRAIGRGRVAIADPTHAREVWRLLAGAPLVQLVEALTLWVAAQVQVSAVDELADAWHELARAHAIPVPAHLRPGSVPDECADLVDRAHHADTPPDTPPGPAEDATPAPAPAAPAPRRRWSPAHRPGPSTTSCCSGSARP</sequence>
<dbReference type="SUPFAM" id="SSF109709">
    <property type="entry name" value="KorB DNA-binding domain-like"/>
    <property type="match status" value="1"/>
</dbReference>
<dbReference type="AlphaFoldDB" id="A0A4D8QL35"/>
<evidence type="ECO:0000256" key="1">
    <source>
        <dbReference type="ARBA" id="ARBA00006295"/>
    </source>
</evidence>
<geneLocation type="plasmid" evidence="4 5">
    <name>p8</name>
</geneLocation>
<comment type="similarity">
    <text evidence="1">Belongs to the ParB family.</text>
</comment>
<dbReference type="PROSITE" id="PS50943">
    <property type="entry name" value="HTH_CROC1"/>
    <property type="match status" value="1"/>
</dbReference>
<name>A0A4D8QL35_AZOBR</name>
<dbReference type="PANTHER" id="PTHR33375:SF7">
    <property type="entry name" value="CHROMOSOME 2-PARTITIONING PROTEIN PARB-RELATED"/>
    <property type="match status" value="1"/>
</dbReference>
<feature type="region of interest" description="Disordered" evidence="2">
    <location>
        <begin position="603"/>
        <end position="655"/>
    </location>
</feature>
<dbReference type="GO" id="GO:0003677">
    <property type="term" value="F:DNA binding"/>
    <property type="evidence" value="ECO:0007669"/>
    <property type="project" value="InterPro"/>
</dbReference>
<reference evidence="4 5" key="1">
    <citation type="submission" date="2018-09" db="EMBL/GenBank/DDBJ databases">
        <title>Whole genome based analysis of evolution and adaptive divergence in Indian and Brazilian strains of Azospirillum brasilense.</title>
        <authorList>
            <person name="Singh C."/>
            <person name="Tripathi A.K."/>
        </authorList>
    </citation>
    <scope>NUCLEOTIDE SEQUENCE [LARGE SCALE GENOMIC DNA]</scope>
    <source>
        <strain evidence="4 5">MTCC4036</strain>
        <plasmid evidence="4 5">p8</plasmid>
    </source>
</reference>
<feature type="region of interest" description="Disordered" evidence="2">
    <location>
        <begin position="412"/>
        <end position="431"/>
    </location>
</feature>
<dbReference type="GO" id="GO:0007059">
    <property type="term" value="P:chromosome segregation"/>
    <property type="evidence" value="ECO:0007669"/>
    <property type="project" value="TreeGrafter"/>
</dbReference>
<evidence type="ECO:0000256" key="2">
    <source>
        <dbReference type="SAM" id="MobiDB-lite"/>
    </source>
</evidence>
<dbReference type="InterPro" id="IPR003115">
    <property type="entry name" value="ParB_N"/>
</dbReference>
<dbReference type="SMART" id="SM00470">
    <property type="entry name" value="ParB"/>
    <property type="match status" value="1"/>
</dbReference>
<organism evidence="4 5">
    <name type="scientific">Azospirillum brasilense</name>
    <dbReference type="NCBI Taxonomy" id="192"/>
    <lineage>
        <taxon>Bacteria</taxon>
        <taxon>Pseudomonadati</taxon>
        <taxon>Pseudomonadota</taxon>
        <taxon>Alphaproteobacteria</taxon>
        <taxon>Rhodospirillales</taxon>
        <taxon>Azospirillaceae</taxon>
        <taxon>Azospirillum</taxon>
    </lineage>
</organism>
<gene>
    <name evidence="4" type="ORF">D3867_37380</name>
</gene>
<dbReference type="SUPFAM" id="SSF110849">
    <property type="entry name" value="ParB/Sulfiredoxin"/>
    <property type="match status" value="1"/>
</dbReference>
<keyword evidence="4" id="KW-0614">Plasmid</keyword>
<dbReference type="NCBIfam" id="TIGR00180">
    <property type="entry name" value="parB_part"/>
    <property type="match status" value="1"/>
</dbReference>
<dbReference type="Gene3D" id="3.90.1530.30">
    <property type="match status" value="1"/>
</dbReference>
<dbReference type="InterPro" id="IPR041468">
    <property type="entry name" value="HTH_ParB/Spo0J"/>
</dbReference>
<dbReference type="GO" id="GO:0005694">
    <property type="term" value="C:chromosome"/>
    <property type="evidence" value="ECO:0007669"/>
    <property type="project" value="TreeGrafter"/>
</dbReference>
<dbReference type="EMBL" id="CP032338">
    <property type="protein sequence ID" value="QCO07559.1"/>
    <property type="molecule type" value="Genomic_DNA"/>
</dbReference>
<feature type="compositionally biased region" description="Polar residues" evidence="2">
    <location>
        <begin position="643"/>
        <end position="655"/>
    </location>
</feature>
<accession>A0A4D8QL35</accession>
<dbReference type="SUPFAM" id="SSF47413">
    <property type="entry name" value="lambda repressor-like DNA-binding domains"/>
    <property type="match status" value="1"/>
</dbReference>
<dbReference type="InterPro" id="IPR010982">
    <property type="entry name" value="Lambda_DNA-bd_dom_sf"/>
</dbReference>
<evidence type="ECO:0000313" key="4">
    <source>
        <dbReference type="EMBL" id="QCO07559.1"/>
    </source>
</evidence>
<protein>
    <submittedName>
        <fullName evidence="4">ParB/RepB/Spo0J family partition protein</fullName>
    </submittedName>
</protein>
<dbReference type="InterPro" id="IPR036086">
    <property type="entry name" value="ParB/Sulfiredoxin_sf"/>
</dbReference>
<dbReference type="InterPro" id="IPR050336">
    <property type="entry name" value="Chromosome_partition/occlusion"/>
</dbReference>
<evidence type="ECO:0000259" key="3">
    <source>
        <dbReference type="PROSITE" id="PS50943"/>
    </source>
</evidence>
<feature type="domain" description="HTH cro/C1-type" evidence="3">
    <location>
        <begin position="20"/>
        <end position="75"/>
    </location>
</feature>
<evidence type="ECO:0000313" key="5">
    <source>
        <dbReference type="Proteomes" id="UP000298596"/>
    </source>
</evidence>
<dbReference type="InterPro" id="IPR001387">
    <property type="entry name" value="Cro/C1-type_HTH"/>
</dbReference>
<dbReference type="Pfam" id="PF02195">
    <property type="entry name" value="ParB_N"/>
    <property type="match status" value="1"/>
</dbReference>
<dbReference type="PANTHER" id="PTHR33375">
    <property type="entry name" value="CHROMOSOME-PARTITIONING PROTEIN PARB-RELATED"/>
    <property type="match status" value="1"/>
</dbReference>
<dbReference type="Pfam" id="PF17762">
    <property type="entry name" value="HTH_ParB"/>
    <property type="match status" value="1"/>
</dbReference>
<dbReference type="Gene3D" id="1.10.10.2830">
    <property type="match status" value="1"/>
</dbReference>
<dbReference type="InterPro" id="IPR004437">
    <property type="entry name" value="ParB/RepB/Spo0J"/>
</dbReference>
<dbReference type="Proteomes" id="UP000298596">
    <property type="component" value="Plasmid p8"/>
</dbReference>